<sequence length="64" mass="7369">MKSNLEVVNLKQRILDITKHSNMEMTLNATQNIAPKYKKDEIVLKEVKLTLEKLEAIIDPSKSM</sequence>
<evidence type="ECO:0000313" key="2">
    <source>
        <dbReference type="Proteomes" id="UP001162156"/>
    </source>
</evidence>
<proteinExistence type="predicted"/>
<protein>
    <submittedName>
        <fullName evidence="1">Uncharacterized protein</fullName>
    </submittedName>
</protein>
<accession>A0AAV8WM96</accession>
<name>A0AAV8WM96_9CUCU</name>
<gene>
    <name evidence="1" type="ORF">NQ314_020065</name>
</gene>
<dbReference type="AlphaFoldDB" id="A0AAV8WM96"/>
<organism evidence="1 2">
    <name type="scientific">Rhamnusium bicolor</name>
    <dbReference type="NCBI Taxonomy" id="1586634"/>
    <lineage>
        <taxon>Eukaryota</taxon>
        <taxon>Metazoa</taxon>
        <taxon>Ecdysozoa</taxon>
        <taxon>Arthropoda</taxon>
        <taxon>Hexapoda</taxon>
        <taxon>Insecta</taxon>
        <taxon>Pterygota</taxon>
        <taxon>Neoptera</taxon>
        <taxon>Endopterygota</taxon>
        <taxon>Coleoptera</taxon>
        <taxon>Polyphaga</taxon>
        <taxon>Cucujiformia</taxon>
        <taxon>Chrysomeloidea</taxon>
        <taxon>Cerambycidae</taxon>
        <taxon>Lepturinae</taxon>
        <taxon>Rhagiini</taxon>
        <taxon>Rhamnusium</taxon>
    </lineage>
</organism>
<keyword evidence="2" id="KW-1185">Reference proteome</keyword>
<dbReference type="Proteomes" id="UP001162156">
    <property type="component" value="Unassembled WGS sequence"/>
</dbReference>
<dbReference type="EMBL" id="JANEYF010005652">
    <property type="protein sequence ID" value="KAJ8927468.1"/>
    <property type="molecule type" value="Genomic_DNA"/>
</dbReference>
<reference evidence="1" key="1">
    <citation type="journal article" date="2023" name="Insect Mol. Biol.">
        <title>Genome sequencing provides insights into the evolution of gene families encoding plant cell wall-degrading enzymes in longhorned beetles.</title>
        <authorList>
            <person name="Shin N.R."/>
            <person name="Okamura Y."/>
            <person name="Kirsch R."/>
            <person name="Pauchet Y."/>
        </authorList>
    </citation>
    <scope>NUCLEOTIDE SEQUENCE</scope>
    <source>
        <strain evidence="1">RBIC_L_NR</strain>
    </source>
</reference>
<comment type="caution">
    <text evidence="1">The sequence shown here is derived from an EMBL/GenBank/DDBJ whole genome shotgun (WGS) entry which is preliminary data.</text>
</comment>
<evidence type="ECO:0000313" key="1">
    <source>
        <dbReference type="EMBL" id="KAJ8927468.1"/>
    </source>
</evidence>